<evidence type="ECO:0000313" key="13">
    <source>
        <dbReference type="Proteomes" id="UP001597474"/>
    </source>
</evidence>
<comment type="similarity">
    <text evidence="6">Belongs to the acetyltransferase family. OlsB subfamily.</text>
</comment>
<evidence type="ECO:0000256" key="6">
    <source>
        <dbReference type="ARBA" id="ARBA00038095"/>
    </source>
</evidence>
<keyword evidence="4" id="KW-0443">Lipid metabolism</keyword>
<accession>A0ABW5U1W9</accession>
<dbReference type="PANTHER" id="PTHR37323:SF1">
    <property type="entry name" value="L-ORNITHINE N(ALPHA)-ACYLTRANSFERASE"/>
    <property type="match status" value="1"/>
</dbReference>
<protein>
    <recommendedName>
        <fullName evidence="8">L-ornithine N(alpha)-acyltransferase</fullName>
        <ecNumber evidence="7">2.3.2.30</ecNumber>
    </recommendedName>
</protein>
<dbReference type="EMBL" id="JBHUMP010000002">
    <property type="protein sequence ID" value="MFD2738747.1"/>
    <property type="molecule type" value="Genomic_DNA"/>
</dbReference>
<dbReference type="EC" id="2.3.2.30" evidence="7"/>
<keyword evidence="2" id="KW-0444">Lipid biosynthesis</keyword>
<comment type="caution">
    <text evidence="12">The sequence shown here is derived from an EMBL/GenBank/DDBJ whole genome shotgun (WGS) entry which is preliminary data.</text>
</comment>
<comment type="function">
    <text evidence="9">Catalyzes the first step in the biosynthesis of ornithine lipids, which are phosphorus-free membrane lipids. Catalyzes the 3-hydroxyacyl-acyl carrier protein-dependent acylation of ornithine to form lyso-ornithine lipid (LOL).</text>
</comment>
<evidence type="ECO:0000256" key="1">
    <source>
        <dbReference type="ARBA" id="ARBA00005189"/>
    </source>
</evidence>
<evidence type="ECO:0000256" key="7">
    <source>
        <dbReference type="ARBA" id="ARBA00039058"/>
    </source>
</evidence>
<dbReference type="Pfam" id="PF13444">
    <property type="entry name" value="Acetyltransf_5"/>
    <property type="match status" value="1"/>
</dbReference>
<organism evidence="12 13">
    <name type="scientific">Sulfitobacter aestuarii</name>
    <dbReference type="NCBI Taxonomy" id="2161676"/>
    <lineage>
        <taxon>Bacteria</taxon>
        <taxon>Pseudomonadati</taxon>
        <taxon>Pseudomonadota</taxon>
        <taxon>Alphaproteobacteria</taxon>
        <taxon>Rhodobacterales</taxon>
        <taxon>Roseobacteraceae</taxon>
        <taxon>Sulfitobacter</taxon>
    </lineage>
</organism>
<dbReference type="Gene3D" id="3.40.630.30">
    <property type="match status" value="1"/>
</dbReference>
<evidence type="ECO:0000256" key="5">
    <source>
        <dbReference type="ARBA" id="ARBA00023315"/>
    </source>
</evidence>
<evidence type="ECO:0000256" key="9">
    <source>
        <dbReference type="ARBA" id="ARBA00045724"/>
    </source>
</evidence>
<comment type="catalytic activity">
    <reaction evidence="10">
        <text>a (3R)-hydroxyacyl-[ACP] + L-ornithine = a lyso-ornithine lipid + holo-[ACP] + H(+)</text>
        <dbReference type="Rhea" id="RHEA:20633"/>
        <dbReference type="Rhea" id="RHEA-COMP:9685"/>
        <dbReference type="Rhea" id="RHEA-COMP:9945"/>
        <dbReference type="ChEBI" id="CHEBI:15378"/>
        <dbReference type="ChEBI" id="CHEBI:46911"/>
        <dbReference type="ChEBI" id="CHEBI:64479"/>
        <dbReference type="ChEBI" id="CHEBI:78827"/>
        <dbReference type="ChEBI" id="CHEBI:138482"/>
        <dbReference type="EC" id="2.3.2.30"/>
    </reaction>
    <physiologicalReaction direction="left-to-right" evidence="10">
        <dbReference type="Rhea" id="RHEA:20634"/>
    </physiologicalReaction>
</comment>
<evidence type="ECO:0000256" key="11">
    <source>
        <dbReference type="SAM" id="MobiDB-lite"/>
    </source>
</evidence>
<comment type="pathway">
    <text evidence="1">Lipid metabolism.</text>
</comment>
<dbReference type="SUPFAM" id="SSF55729">
    <property type="entry name" value="Acyl-CoA N-acyltransferases (Nat)"/>
    <property type="match status" value="1"/>
</dbReference>
<evidence type="ECO:0000256" key="2">
    <source>
        <dbReference type="ARBA" id="ARBA00022516"/>
    </source>
</evidence>
<sequence>MPRDAAVPELRQGRHSGNDPATRMSHEHLVETFGGRYRVRIAANSGDLDTVLALRKACFGGAAGRADAHDATAIQVFVEAADNNALVCSYRLRLLEGGELHRSYAAQFYDLRRLSAHEGVMMELGRFCIDRNYRDPDILRLAWCAITALVDARNVKMLFGCSSFAGVDPRPYHDAFGMLRARHLAPPAWRPGIGAAEVFAFADIPRDRPDPRAAALQMPPPLRSYLLMGGRVSDHAVVDRALQTLHVFTALEVAAIPEGRKRSLRALVQQI</sequence>
<evidence type="ECO:0000256" key="3">
    <source>
        <dbReference type="ARBA" id="ARBA00022679"/>
    </source>
</evidence>
<gene>
    <name evidence="12" type="ORF">ACFSUD_04110</name>
</gene>
<proteinExistence type="inferred from homology"/>
<name>A0ABW5U1W9_9RHOB</name>
<dbReference type="InterPro" id="IPR016181">
    <property type="entry name" value="Acyl_CoA_acyltransferase"/>
</dbReference>
<feature type="region of interest" description="Disordered" evidence="11">
    <location>
        <begin position="1"/>
        <end position="22"/>
    </location>
</feature>
<dbReference type="PANTHER" id="PTHR37323">
    <property type="entry name" value="GCN5-RELATED N-ACETYLTRANSFERASE"/>
    <property type="match status" value="1"/>
</dbReference>
<reference evidence="13" key="1">
    <citation type="journal article" date="2019" name="Int. J. Syst. Evol. Microbiol.">
        <title>The Global Catalogue of Microorganisms (GCM) 10K type strain sequencing project: providing services to taxonomists for standard genome sequencing and annotation.</title>
        <authorList>
            <consortium name="The Broad Institute Genomics Platform"/>
            <consortium name="The Broad Institute Genome Sequencing Center for Infectious Disease"/>
            <person name="Wu L."/>
            <person name="Ma J."/>
        </authorList>
    </citation>
    <scope>NUCLEOTIDE SEQUENCE [LARGE SCALE GENOMIC DNA]</scope>
    <source>
        <strain evidence="13">TISTR 2562</strain>
    </source>
</reference>
<evidence type="ECO:0000256" key="4">
    <source>
        <dbReference type="ARBA" id="ARBA00023098"/>
    </source>
</evidence>
<dbReference type="Proteomes" id="UP001597474">
    <property type="component" value="Unassembled WGS sequence"/>
</dbReference>
<evidence type="ECO:0000256" key="10">
    <source>
        <dbReference type="ARBA" id="ARBA00047785"/>
    </source>
</evidence>
<keyword evidence="5" id="KW-0012">Acyltransferase</keyword>
<evidence type="ECO:0000313" key="12">
    <source>
        <dbReference type="EMBL" id="MFD2738747.1"/>
    </source>
</evidence>
<keyword evidence="13" id="KW-1185">Reference proteome</keyword>
<dbReference type="InterPro" id="IPR052351">
    <property type="entry name" value="Ornithine_N-alpha-AT"/>
</dbReference>
<evidence type="ECO:0000256" key="8">
    <source>
        <dbReference type="ARBA" id="ARBA00039866"/>
    </source>
</evidence>
<dbReference type="RefSeq" id="WP_386371726.1">
    <property type="nucleotide sequence ID" value="NZ_JBHUMP010000002.1"/>
</dbReference>
<keyword evidence="3" id="KW-0808">Transferase</keyword>